<dbReference type="Proteomes" id="UP001231941">
    <property type="component" value="Unassembled WGS sequence"/>
</dbReference>
<dbReference type="InterPro" id="IPR036388">
    <property type="entry name" value="WH-like_DNA-bd_sf"/>
</dbReference>
<dbReference type="InterPro" id="IPR011991">
    <property type="entry name" value="ArsR-like_HTH"/>
</dbReference>
<dbReference type="SUPFAM" id="SSF46785">
    <property type="entry name" value="Winged helix' DNA-binding domain"/>
    <property type="match status" value="1"/>
</dbReference>
<comment type="caution">
    <text evidence="5">The sequence shown here is derived from an EMBL/GenBank/DDBJ whole genome shotgun (WGS) entry which is preliminary data.</text>
</comment>
<keyword evidence="6" id="KW-1185">Reference proteome</keyword>
<sequence>MDNHKLFNKLITFTNAVYRVTEELTKEAKPNVLTQIQFDILDFIARNQPVTLSEICDCTHLSMPNASRELRKLGENDLIEKKSDVDDRRKQYIYMTSSGEKMIEDAYKLIKVNFDNRIKDISKEDLDEINYAIDKLQSKFYFDR</sequence>
<proteinExistence type="predicted"/>
<keyword evidence="3" id="KW-0804">Transcription</keyword>
<name>A0ABT9J3A4_9BACL</name>
<keyword evidence="1" id="KW-0805">Transcription regulation</keyword>
<evidence type="ECO:0000256" key="3">
    <source>
        <dbReference type="ARBA" id="ARBA00023163"/>
    </source>
</evidence>
<dbReference type="RefSeq" id="WP_305993265.1">
    <property type="nucleotide sequence ID" value="NZ_JAVAMP010000011.1"/>
</dbReference>
<dbReference type="PROSITE" id="PS50995">
    <property type="entry name" value="HTH_MARR_2"/>
    <property type="match status" value="1"/>
</dbReference>
<gene>
    <name evidence="5" type="ORF">Q5Y73_17785</name>
</gene>
<dbReference type="CDD" id="cd00090">
    <property type="entry name" value="HTH_ARSR"/>
    <property type="match status" value="1"/>
</dbReference>
<protein>
    <submittedName>
        <fullName evidence="5">SMC-Scp complex subunit ScpB</fullName>
    </submittedName>
</protein>
<keyword evidence="2" id="KW-0238">DNA-binding</keyword>
<dbReference type="SMART" id="SM00347">
    <property type="entry name" value="HTH_MARR"/>
    <property type="match status" value="1"/>
</dbReference>
<evidence type="ECO:0000256" key="2">
    <source>
        <dbReference type="ARBA" id="ARBA00023125"/>
    </source>
</evidence>
<evidence type="ECO:0000313" key="5">
    <source>
        <dbReference type="EMBL" id="MDP5275953.1"/>
    </source>
</evidence>
<organism evidence="5 6">
    <name type="scientific">Chengkuizengella axinellae</name>
    <dbReference type="NCBI Taxonomy" id="3064388"/>
    <lineage>
        <taxon>Bacteria</taxon>
        <taxon>Bacillati</taxon>
        <taxon>Bacillota</taxon>
        <taxon>Bacilli</taxon>
        <taxon>Bacillales</taxon>
        <taxon>Paenibacillaceae</taxon>
        <taxon>Chengkuizengella</taxon>
    </lineage>
</organism>
<accession>A0ABT9J3A4</accession>
<dbReference type="Gene3D" id="1.10.10.10">
    <property type="entry name" value="Winged helix-like DNA-binding domain superfamily/Winged helix DNA-binding domain"/>
    <property type="match status" value="1"/>
</dbReference>
<dbReference type="PANTHER" id="PTHR42756">
    <property type="entry name" value="TRANSCRIPTIONAL REGULATOR, MARR"/>
    <property type="match status" value="1"/>
</dbReference>
<dbReference type="InterPro" id="IPR000835">
    <property type="entry name" value="HTH_MarR-typ"/>
</dbReference>
<dbReference type="Pfam" id="PF12802">
    <property type="entry name" value="MarR_2"/>
    <property type="match status" value="1"/>
</dbReference>
<reference evidence="5 6" key="1">
    <citation type="submission" date="2023-08" db="EMBL/GenBank/DDBJ databases">
        <authorList>
            <person name="Park J.-S."/>
        </authorList>
    </citation>
    <scope>NUCLEOTIDE SEQUENCE [LARGE SCALE GENOMIC DNA]</scope>
    <source>
        <strain evidence="5 6">2205SS18-9</strain>
    </source>
</reference>
<feature type="domain" description="HTH marR-type" evidence="4">
    <location>
        <begin position="3"/>
        <end position="138"/>
    </location>
</feature>
<evidence type="ECO:0000256" key="1">
    <source>
        <dbReference type="ARBA" id="ARBA00023015"/>
    </source>
</evidence>
<evidence type="ECO:0000259" key="4">
    <source>
        <dbReference type="PROSITE" id="PS50995"/>
    </source>
</evidence>
<dbReference type="EMBL" id="JAVAMP010000011">
    <property type="protein sequence ID" value="MDP5275953.1"/>
    <property type="molecule type" value="Genomic_DNA"/>
</dbReference>
<evidence type="ECO:0000313" key="6">
    <source>
        <dbReference type="Proteomes" id="UP001231941"/>
    </source>
</evidence>
<dbReference type="InterPro" id="IPR036390">
    <property type="entry name" value="WH_DNA-bd_sf"/>
</dbReference>
<dbReference type="PANTHER" id="PTHR42756:SF1">
    <property type="entry name" value="TRANSCRIPTIONAL REPRESSOR OF EMRAB OPERON"/>
    <property type="match status" value="1"/>
</dbReference>